<dbReference type="InterPro" id="IPR029479">
    <property type="entry name" value="Nitroreductase"/>
</dbReference>
<dbReference type="EC" id="1.13.11.79" evidence="2"/>
<name>A0A4Q6XYN7_9SPHN</name>
<protein>
    <submittedName>
        <fullName evidence="2">5,6-dimethylbenzimidazole synthase</fullName>
        <ecNumber evidence="2">1.13.11.79</ecNumber>
    </submittedName>
</protein>
<dbReference type="PANTHER" id="PTHR23026">
    <property type="entry name" value="NADPH NITROREDUCTASE"/>
    <property type="match status" value="1"/>
</dbReference>
<dbReference type="SUPFAM" id="SSF55469">
    <property type="entry name" value="FMN-dependent nitroreductase-like"/>
    <property type="match status" value="1"/>
</dbReference>
<keyword evidence="3" id="KW-1185">Reference proteome</keyword>
<proteinExistence type="predicted"/>
<comment type="caution">
    <text evidence="2">The sequence shown here is derived from an EMBL/GenBank/DDBJ whole genome shotgun (WGS) entry which is preliminary data.</text>
</comment>
<evidence type="ECO:0000259" key="1">
    <source>
        <dbReference type="Pfam" id="PF00881"/>
    </source>
</evidence>
<gene>
    <name evidence="2" type="primary">bluB</name>
    <name evidence="2" type="ORF">EWE75_02925</name>
</gene>
<dbReference type="Gene3D" id="3.40.109.10">
    <property type="entry name" value="NADH Oxidase"/>
    <property type="match status" value="1"/>
</dbReference>
<sequence>MTEPTFDAGFLAQLDDLLRWRRDVRHFQPTPIPEADMRHLLATAALAPSVGNAQPWRFVRIRSEGLRARLADHVDAASREAADAFTDDGLRERYGALKLHGLREAPELLAVFCDDDPAAGHGLGRATMAETLRYSTVTAIHTLWLAATARGLGLGWVSILDPVAVTAMLDVPARWSFVALLCIGTPLTGSDIPELERRGWQAREPLADRVFER</sequence>
<dbReference type="Pfam" id="PF00881">
    <property type="entry name" value="Nitroreductase"/>
    <property type="match status" value="1"/>
</dbReference>
<dbReference type="NCBIfam" id="TIGR02476">
    <property type="entry name" value="BluB"/>
    <property type="match status" value="1"/>
</dbReference>
<dbReference type="Proteomes" id="UP000292085">
    <property type="component" value="Unassembled WGS sequence"/>
</dbReference>
<feature type="domain" description="Nitroreductase" evidence="1">
    <location>
        <begin position="18"/>
        <end position="184"/>
    </location>
</feature>
<dbReference type="InterPro" id="IPR012825">
    <property type="entry name" value="BluB"/>
</dbReference>
<evidence type="ECO:0000313" key="3">
    <source>
        <dbReference type="Proteomes" id="UP000292085"/>
    </source>
</evidence>
<keyword evidence="2" id="KW-0560">Oxidoreductase</keyword>
<dbReference type="EMBL" id="SGIS01000003">
    <property type="protein sequence ID" value="RZF65963.1"/>
    <property type="molecule type" value="Genomic_DNA"/>
</dbReference>
<dbReference type="InterPro" id="IPR050627">
    <property type="entry name" value="Nitroreductase/BluB"/>
</dbReference>
<accession>A0A4Q6XYN7</accession>
<evidence type="ECO:0000313" key="2">
    <source>
        <dbReference type="EMBL" id="RZF65963.1"/>
    </source>
</evidence>
<dbReference type="PANTHER" id="PTHR23026:SF123">
    <property type="entry name" value="NAD(P)H NITROREDUCTASE RV3131-RELATED"/>
    <property type="match status" value="1"/>
</dbReference>
<reference evidence="2 3" key="1">
    <citation type="submission" date="2019-02" db="EMBL/GenBank/DDBJ databases">
        <authorList>
            <person name="Li Y."/>
        </authorList>
    </citation>
    <scope>NUCLEOTIDE SEQUENCE [LARGE SCALE GENOMIC DNA]</scope>
    <source>
        <strain evidence="2 3">3-7</strain>
    </source>
</reference>
<dbReference type="AlphaFoldDB" id="A0A4Q6XYN7"/>
<dbReference type="GO" id="GO:0102919">
    <property type="term" value="F:5,6-dimethylbenzimidazole synthase activity"/>
    <property type="evidence" value="ECO:0007669"/>
    <property type="project" value="UniProtKB-EC"/>
</dbReference>
<dbReference type="OrthoDB" id="9773807at2"/>
<dbReference type="RefSeq" id="WP_130155201.1">
    <property type="nucleotide sequence ID" value="NZ_SGIS01000003.1"/>
</dbReference>
<dbReference type="InterPro" id="IPR000415">
    <property type="entry name" value="Nitroreductase-like"/>
</dbReference>
<organism evidence="2 3">
    <name type="scientific">Sphingomonas populi</name>
    <dbReference type="NCBI Taxonomy" id="2484750"/>
    <lineage>
        <taxon>Bacteria</taxon>
        <taxon>Pseudomonadati</taxon>
        <taxon>Pseudomonadota</taxon>
        <taxon>Alphaproteobacteria</taxon>
        <taxon>Sphingomonadales</taxon>
        <taxon>Sphingomonadaceae</taxon>
        <taxon>Sphingomonas</taxon>
    </lineage>
</organism>